<proteinExistence type="predicted"/>
<reference evidence="5 7" key="2">
    <citation type="submission" date="2024-07" db="EMBL/GenBank/DDBJ databases">
        <authorList>
            <person name="Akdeniz Z."/>
        </authorList>
    </citation>
    <scope>NUCLEOTIDE SEQUENCE [LARGE SCALE GENOMIC DNA]</scope>
</reference>
<dbReference type="Pfam" id="PF13855">
    <property type="entry name" value="LRR_8"/>
    <property type="match status" value="1"/>
</dbReference>
<dbReference type="InterPro" id="IPR001611">
    <property type="entry name" value="Leu-rich_rpt"/>
</dbReference>
<dbReference type="AlphaFoldDB" id="A0AA86NBP1"/>
<evidence type="ECO:0000313" key="7">
    <source>
        <dbReference type="Proteomes" id="UP001642409"/>
    </source>
</evidence>
<gene>
    <name evidence="5" type="ORF">HINF_LOCUS34173</name>
    <name evidence="4" type="ORF">HINF_LOCUS37616</name>
    <name evidence="3" type="ORF">HINF_LOCUS3971</name>
    <name evidence="6" type="ORF">HINF_LOCUS72819</name>
</gene>
<evidence type="ECO:0000256" key="1">
    <source>
        <dbReference type="ARBA" id="ARBA00022614"/>
    </source>
</evidence>
<reference evidence="3" key="1">
    <citation type="submission" date="2023-06" db="EMBL/GenBank/DDBJ databases">
        <authorList>
            <person name="Kurt Z."/>
        </authorList>
    </citation>
    <scope>NUCLEOTIDE SEQUENCE</scope>
</reference>
<evidence type="ECO:0000313" key="4">
    <source>
        <dbReference type="EMBL" id="CAI9949971.1"/>
    </source>
</evidence>
<evidence type="ECO:0000313" key="5">
    <source>
        <dbReference type="EMBL" id="CAL6031797.1"/>
    </source>
</evidence>
<keyword evidence="7" id="KW-1185">Reference proteome</keyword>
<name>A0AA86NBP1_9EUKA</name>
<evidence type="ECO:0000313" key="3">
    <source>
        <dbReference type="EMBL" id="CAI9916326.1"/>
    </source>
</evidence>
<sequence>MKNNQLESEMYEQKMLNTYQSYIQNGNLRIWSDKLLQSFKFVEKLNITNLYIHKCTYVNFITVPNNILCLTLCGGNSKKIAGLKQMTQLLELALKECRLQNIEELIILTNLTVLHLDSNFLKDISGLTSNSLQNLTELKITNNPALSDISYIQYLKQLTVLSLENSSVSDVSALYSLIHIKDLNLSKNSIQSIHSLQFLRSLTKLLLNRNQIIDLFPLTELQNISQLGLNSNQIHLLPHFKHQIQHLVMVGNFVQDLHPLNNQINLNTFILTSVGFEQQTAPKELQKTSTKIFQIQNQILKLKQTQQFKLKTKERISKVVENGLKNLAEIKLQQIQFTGKVVFMLQHMM</sequence>
<dbReference type="SUPFAM" id="SSF52058">
    <property type="entry name" value="L domain-like"/>
    <property type="match status" value="1"/>
</dbReference>
<accession>A0AA86NBP1</accession>
<dbReference type="InterPro" id="IPR032675">
    <property type="entry name" value="LRR_dom_sf"/>
</dbReference>
<dbReference type="Gene3D" id="3.80.10.10">
    <property type="entry name" value="Ribonuclease Inhibitor"/>
    <property type="match status" value="1"/>
</dbReference>
<dbReference type="EMBL" id="CATOUU010000097">
    <property type="protein sequence ID" value="CAI9916326.1"/>
    <property type="molecule type" value="Genomic_DNA"/>
</dbReference>
<dbReference type="Proteomes" id="UP001642409">
    <property type="component" value="Unassembled WGS sequence"/>
</dbReference>
<comment type="caution">
    <text evidence="3">The sequence shown here is derived from an EMBL/GenBank/DDBJ whole genome shotgun (WGS) entry which is preliminary data.</text>
</comment>
<dbReference type="PROSITE" id="PS51450">
    <property type="entry name" value="LRR"/>
    <property type="match status" value="3"/>
</dbReference>
<keyword evidence="2" id="KW-0677">Repeat</keyword>
<dbReference type="PANTHER" id="PTHR46652">
    <property type="entry name" value="LEUCINE-RICH REPEAT AND IQ DOMAIN-CONTAINING PROTEIN 1-RELATED"/>
    <property type="match status" value="1"/>
</dbReference>
<evidence type="ECO:0000313" key="6">
    <source>
        <dbReference type="EMBL" id="CAL6104516.1"/>
    </source>
</evidence>
<protein>
    <submittedName>
        <fullName evidence="3">Uncharacterized protein</fullName>
    </submittedName>
</protein>
<dbReference type="EMBL" id="CAXDID020000121">
    <property type="protein sequence ID" value="CAL6031797.1"/>
    <property type="molecule type" value="Genomic_DNA"/>
</dbReference>
<dbReference type="EMBL" id="CAXDID020000584">
    <property type="protein sequence ID" value="CAL6104516.1"/>
    <property type="molecule type" value="Genomic_DNA"/>
</dbReference>
<keyword evidence="1" id="KW-0433">Leucine-rich repeat</keyword>
<dbReference type="PANTHER" id="PTHR46652:SF3">
    <property type="entry name" value="LEUCINE-RICH REPEAT-CONTAINING PROTEIN 9"/>
    <property type="match status" value="1"/>
</dbReference>
<dbReference type="InterPro" id="IPR050836">
    <property type="entry name" value="SDS22/Internalin_LRR"/>
</dbReference>
<organism evidence="3">
    <name type="scientific">Hexamita inflata</name>
    <dbReference type="NCBI Taxonomy" id="28002"/>
    <lineage>
        <taxon>Eukaryota</taxon>
        <taxon>Metamonada</taxon>
        <taxon>Diplomonadida</taxon>
        <taxon>Hexamitidae</taxon>
        <taxon>Hexamitinae</taxon>
        <taxon>Hexamita</taxon>
    </lineage>
</organism>
<dbReference type="EMBL" id="CATOUU010000806">
    <property type="protein sequence ID" value="CAI9949971.1"/>
    <property type="molecule type" value="Genomic_DNA"/>
</dbReference>
<evidence type="ECO:0000256" key="2">
    <source>
        <dbReference type="ARBA" id="ARBA00022737"/>
    </source>
</evidence>